<dbReference type="Proteomes" id="UP000427769">
    <property type="component" value="Chromosome"/>
</dbReference>
<feature type="domain" description="HD-associated" evidence="1">
    <location>
        <begin position="177"/>
        <end position="289"/>
    </location>
</feature>
<evidence type="ECO:0000313" key="2">
    <source>
        <dbReference type="EMBL" id="BBO75777.1"/>
    </source>
</evidence>
<evidence type="ECO:0000259" key="1">
    <source>
        <dbReference type="Pfam" id="PF19276"/>
    </source>
</evidence>
<dbReference type="Gene3D" id="1.10.3210.10">
    <property type="entry name" value="Hypothetical protein af1432"/>
    <property type="match status" value="1"/>
</dbReference>
<dbReference type="AlphaFoldDB" id="A0A5K7ZI93"/>
<proteinExistence type="predicted"/>
<dbReference type="PANTHER" id="PTHR11373:SF4">
    <property type="entry name" value="DEOXYNUCLEOSIDE TRIPHOSPHATE TRIPHOSPHOHYDROLASE SAMHD1"/>
    <property type="match status" value="1"/>
</dbReference>
<keyword evidence="3" id="KW-1185">Reference proteome</keyword>
<name>A0A5K7ZI93_9BACT</name>
<reference evidence="2 3" key="1">
    <citation type="submission" date="2019-11" db="EMBL/GenBank/DDBJ databases">
        <title>Comparative genomics of hydrocarbon-degrading Desulfosarcina strains.</title>
        <authorList>
            <person name="Watanabe M."/>
            <person name="Kojima H."/>
            <person name="Fukui M."/>
        </authorList>
    </citation>
    <scope>NUCLEOTIDE SEQUENCE [LARGE SCALE GENOMIC DNA]</scope>
    <source>
        <strain evidence="2 3">PP31</strain>
    </source>
</reference>
<sequence>MGVTILAGRLITRLKEKAEVQAVKDVGISNRDIYTVRLAGLLHDVGHCFLSHASEIALGPIVKPVMKEVEISAKPHEFFSYLIVSNPYFLEYWEKNIAGLFPDSESVPSLDDISKIIVGIPPSDDKRYLQDIIYGPYDVDKLEYLYRDARTAGLEITYDIERYFYKIHIFADDSGCRLAMEQGGVSAVEQMIFSKMMLFSFVYHHQKVLASDILVHDIVMELLHEKNDRIDIEHPTDFLKYTDYDLFSSCNVGTTDRYNKIRDKIKNRDLPKRCLVLNKESVVNLTTDYSVKKNWRRLLEDLRGLPSTRYELRKKIVAEMRSIDGCENFSIDDIYFSFPKAPSFDEAVHGPVMTFSGKIAPMGDFFDLEGWKTTYDLKKLKGYFFVTDKYIDIASRVISRFLEAEYSLVFNENAKIQAKVFDGSKAN</sequence>
<dbReference type="EMBL" id="AP021875">
    <property type="protein sequence ID" value="BBO75777.1"/>
    <property type="molecule type" value="Genomic_DNA"/>
</dbReference>
<accession>A0A5K7ZI93</accession>
<dbReference type="InterPro" id="IPR045509">
    <property type="entry name" value="HD_assoc_2"/>
</dbReference>
<gene>
    <name evidence="2" type="ORF">DSCW_31940</name>
</gene>
<protein>
    <recommendedName>
        <fullName evidence="1">HD-associated domain-containing protein</fullName>
    </recommendedName>
</protein>
<dbReference type="GO" id="GO:0008832">
    <property type="term" value="F:dGTPase activity"/>
    <property type="evidence" value="ECO:0007669"/>
    <property type="project" value="TreeGrafter"/>
</dbReference>
<dbReference type="GO" id="GO:0006203">
    <property type="term" value="P:dGTP catabolic process"/>
    <property type="evidence" value="ECO:0007669"/>
    <property type="project" value="TreeGrafter"/>
</dbReference>
<dbReference type="InterPro" id="IPR050135">
    <property type="entry name" value="dGTPase-like"/>
</dbReference>
<dbReference type="KEGG" id="dwd:DSCW_31940"/>
<organism evidence="2 3">
    <name type="scientific">Desulfosarcina widdelii</name>
    <dbReference type="NCBI Taxonomy" id="947919"/>
    <lineage>
        <taxon>Bacteria</taxon>
        <taxon>Pseudomonadati</taxon>
        <taxon>Thermodesulfobacteriota</taxon>
        <taxon>Desulfobacteria</taxon>
        <taxon>Desulfobacterales</taxon>
        <taxon>Desulfosarcinaceae</taxon>
        <taxon>Desulfosarcina</taxon>
    </lineage>
</organism>
<dbReference type="PANTHER" id="PTHR11373">
    <property type="entry name" value="DEOXYNUCLEOSIDE TRIPHOSPHATE TRIPHOSPHOHYDROLASE"/>
    <property type="match status" value="1"/>
</dbReference>
<dbReference type="SUPFAM" id="SSF109604">
    <property type="entry name" value="HD-domain/PDEase-like"/>
    <property type="match status" value="1"/>
</dbReference>
<evidence type="ECO:0000313" key="3">
    <source>
        <dbReference type="Proteomes" id="UP000427769"/>
    </source>
</evidence>
<dbReference type="Pfam" id="PF19276">
    <property type="entry name" value="HD_assoc_2"/>
    <property type="match status" value="1"/>
</dbReference>